<dbReference type="Proteomes" id="UP000001631">
    <property type="component" value="Unassembled WGS sequence"/>
</dbReference>
<dbReference type="HOGENOM" id="CLU_1229631_0_0_1"/>
<evidence type="ECO:0000313" key="2">
    <source>
        <dbReference type="EMBL" id="EEH03941.1"/>
    </source>
</evidence>
<accession>C0NX75</accession>
<keyword evidence="3" id="KW-1185">Reference proteome</keyword>
<dbReference type="RefSeq" id="XP_045284422.1">
    <property type="nucleotide sequence ID" value="XM_045435116.1"/>
</dbReference>
<evidence type="ECO:0000313" key="3">
    <source>
        <dbReference type="Proteomes" id="UP000001631"/>
    </source>
</evidence>
<dbReference type="EMBL" id="GG663375">
    <property type="protein sequence ID" value="EEH03941.1"/>
    <property type="molecule type" value="Genomic_DNA"/>
</dbReference>
<proteinExistence type="predicted"/>
<feature type="region of interest" description="Disordered" evidence="1">
    <location>
        <begin position="99"/>
        <end position="119"/>
    </location>
</feature>
<gene>
    <name evidence="2" type="ORF">HCBG_08067</name>
</gene>
<organism evidence="2 3">
    <name type="scientific">Ajellomyces capsulatus (strain G186AR / H82 / ATCC MYA-2454 / RMSCC 2432)</name>
    <name type="common">Darling's disease fungus</name>
    <name type="synonym">Histoplasma capsulatum</name>
    <dbReference type="NCBI Taxonomy" id="447093"/>
    <lineage>
        <taxon>Eukaryota</taxon>
        <taxon>Fungi</taxon>
        <taxon>Dikarya</taxon>
        <taxon>Ascomycota</taxon>
        <taxon>Pezizomycotina</taxon>
        <taxon>Eurotiomycetes</taxon>
        <taxon>Eurotiomycetidae</taxon>
        <taxon>Onygenales</taxon>
        <taxon>Ajellomycetaceae</taxon>
        <taxon>Histoplasma</taxon>
    </lineage>
</organism>
<protein>
    <submittedName>
        <fullName evidence="2">Uncharacterized protein</fullName>
    </submittedName>
</protein>
<name>C0NX75_AJECG</name>
<feature type="compositionally biased region" description="Basic and acidic residues" evidence="1">
    <location>
        <begin position="101"/>
        <end position="119"/>
    </location>
</feature>
<dbReference type="AlphaFoldDB" id="C0NX75"/>
<dbReference type="GeneID" id="69041083"/>
<evidence type="ECO:0000256" key="1">
    <source>
        <dbReference type="SAM" id="MobiDB-lite"/>
    </source>
</evidence>
<reference evidence="2" key="1">
    <citation type="submission" date="2009-02" db="EMBL/GenBank/DDBJ databases">
        <title>The Genome Sequence of Ajellomyces capsulatus strain G186AR.</title>
        <authorList>
            <consortium name="The Broad Institute Genome Sequencing Platform"/>
            <person name="Champion M."/>
            <person name="Cuomo C."/>
            <person name="Ma L.-J."/>
            <person name="Henn M.R."/>
            <person name="Sil A."/>
            <person name="Goldman B."/>
            <person name="Young S.K."/>
            <person name="Kodira C.D."/>
            <person name="Zeng Q."/>
            <person name="Koehrsen M."/>
            <person name="Alvarado L."/>
            <person name="Berlin A."/>
            <person name="Borenstein D."/>
            <person name="Chen Z."/>
            <person name="Engels R."/>
            <person name="Freedman E."/>
            <person name="Gellesch M."/>
            <person name="Goldberg J."/>
            <person name="Griggs A."/>
            <person name="Gujja S."/>
            <person name="Heiman D."/>
            <person name="Hepburn T."/>
            <person name="Howarth C."/>
            <person name="Jen D."/>
            <person name="Larson L."/>
            <person name="Lewis B."/>
            <person name="Mehta T."/>
            <person name="Park D."/>
            <person name="Pearson M."/>
            <person name="Roberts A."/>
            <person name="Saif S."/>
            <person name="Shea T."/>
            <person name="Shenoy N."/>
            <person name="Sisk P."/>
            <person name="Stolte C."/>
            <person name="Sykes S."/>
            <person name="Walk T."/>
            <person name="White J."/>
            <person name="Yandava C."/>
            <person name="Klein B."/>
            <person name="McEwen J.G."/>
            <person name="Puccia R."/>
            <person name="Goldman G.H."/>
            <person name="Felipe M.S."/>
            <person name="Nino-Vega G."/>
            <person name="San-Blas G."/>
            <person name="Taylor J."/>
            <person name="Mendoza L."/>
            <person name="Galagan J."/>
            <person name="Nusbaum C."/>
            <person name="Birren B."/>
        </authorList>
    </citation>
    <scope>NUCLEOTIDE SEQUENCE</scope>
    <source>
        <strain evidence="2">G186AR</strain>
    </source>
</reference>
<sequence length="225" mass="25093">MQGQQGNSRNVGNESNLYESGRHCGSLIEWVKTANSSRSKARPGRMRSWWKLYLALEKHPGDGICDTVVGGRLETVRCGGLYGCRRYLDAVPIRALGRQAGSERRAARSPRESRGNTIHQRETRHTVGVVFTVTCEPPHLDHPVSKSIDFIRNSLLHPPLVNTCFSLLQLSYFHPEQPPTFVRDYICGSHTVVPSTGGANEPQMRAIGFLDHLRIALFLTTKECG</sequence>
<dbReference type="InParanoid" id="C0NX75"/>